<reference evidence="1" key="1">
    <citation type="submission" date="2021-06" db="EMBL/GenBank/DDBJ databases">
        <authorList>
            <person name="Kallberg Y."/>
            <person name="Tangrot J."/>
            <person name="Rosling A."/>
        </authorList>
    </citation>
    <scope>NUCLEOTIDE SEQUENCE</scope>
    <source>
        <strain evidence="1">28 12/20/2015</strain>
    </source>
</reference>
<keyword evidence="2" id="KW-1185">Reference proteome</keyword>
<evidence type="ECO:0000313" key="2">
    <source>
        <dbReference type="Proteomes" id="UP000789366"/>
    </source>
</evidence>
<dbReference type="Proteomes" id="UP000789366">
    <property type="component" value="Unassembled WGS sequence"/>
</dbReference>
<feature type="non-terminal residue" evidence="1">
    <location>
        <position position="1"/>
    </location>
</feature>
<accession>A0ACA9NL59</accession>
<protein>
    <submittedName>
        <fullName evidence="1">10472_t:CDS:1</fullName>
    </submittedName>
</protein>
<proteinExistence type="predicted"/>
<sequence length="109" mass="12890">MVKQVNDSVMDFYMKVKASTSDSEKQVREIFINRLSPENYLEAEKFELGILLNELVGRLWVLESERKAKYIKLKAEVINIIENAFENGAEDLKKLKTEQPEFYDFYFKI</sequence>
<name>A0ACA9NL59_9GLOM</name>
<gene>
    <name evidence="1" type="ORF">SPELUC_LOCUS9299</name>
</gene>
<evidence type="ECO:0000313" key="1">
    <source>
        <dbReference type="EMBL" id="CAG8661820.1"/>
    </source>
</evidence>
<dbReference type="EMBL" id="CAJVPW010015421">
    <property type="protein sequence ID" value="CAG8661820.1"/>
    <property type="molecule type" value="Genomic_DNA"/>
</dbReference>
<organism evidence="1 2">
    <name type="scientific">Cetraspora pellucida</name>
    <dbReference type="NCBI Taxonomy" id="1433469"/>
    <lineage>
        <taxon>Eukaryota</taxon>
        <taxon>Fungi</taxon>
        <taxon>Fungi incertae sedis</taxon>
        <taxon>Mucoromycota</taxon>
        <taxon>Glomeromycotina</taxon>
        <taxon>Glomeromycetes</taxon>
        <taxon>Diversisporales</taxon>
        <taxon>Gigasporaceae</taxon>
        <taxon>Cetraspora</taxon>
    </lineage>
</organism>
<comment type="caution">
    <text evidence="1">The sequence shown here is derived from an EMBL/GenBank/DDBJ whole genome shotgun (WGS) entry which is preliminary data.</text>
</comment>